<accession>A0A1V1VGU0</accession>
<dbReference type="EMBL" id="CP061856">
    <property type="protein sequence ID" value="QOD58899.1"/>
    <property type="molecule type" value="Genomic_DNA"/>
</dbReference>
<sequence>MSTKTVSIEQKAIAQRINELGSSKNELRKAQFPYCTRRTLLAFAKFIDNPHAYENQLHDLLHCQTRVGGLQKRQRMNCVKVMTVLMSKMDVENYQIGFAKSEEMETITHAWFMARYEQYWGETISLKRYYHTIHLLKMADYLMVDAVFVYDEEVPPALDDNGQIKEEDAPRIYSKAAYKTITAKFMGIFGLEHDEGVVKSKLQAVKNRVAKRLSNIWWVYAPYSYSYTWTKRQLAKVTKRDHVTGKERDRYPQGKVIEPDILGGNYLTEH</sequence>
<keyword evidence="1" id="KW-0614">Plasmid</keyword>
<reference evidence="1 2" key="1">
    <citation type="submission" date="2020-09" db="EMBL/GenBank/DDBJ databases">
        <title>Complete, closed and curated genome sequences of Photobacterium damselae subsp. piscicida isolates from Australia indicate localised evolution and additional plasmid-borne pathogenicity mechanisms.</title>
        <authorList>
            <person name="Baseggio L."/>
            <person name="Silayeva O."/>
            <person name="Buller N."/>
            <person name="Landos M."/>
            <person name="Engelstaedter J."/>
            <person name="Barnes A.C."/>
        </authorList>
    </citation>
    <scope>NUCLEOTIDE SEQUENCE [LARGE SCALE GENOMIC DNA]</scope>
    <source>
        <strain evidence="1 2">AS-16-0540-1</strain>
        <plasmid evidence="1 2">unnamed1</plasmid>
    </source>
</reference>
<name>A0A1V1VGU0_PHODP</name>
<dbReference type="Proteomes" id="UP000516656">
    <property type="component" value="Plasmid unnamed1"/>
</dbReference>
<protein>
    <submittedName>
        <fullName evidence="1">Uncharacterized protein</fullName>
    </submittedName>
</protein>
<organism evidence="1 2">
    <name type="scientific">Photobacterium damsela subsp. piscicida</name>
    <name type="common">Pasteurella piscicida</name>
    <dbReference type="NCBI Taxonomy" id="38294"/>
    <lineage>
        <taxon>Bacteria</taxon>
        <taxon>Pseudomonadati</taxon>
        <taxon>Pseudomonadota</taxon>
        <taxon>Gammaproteobacteria</taxon>
        <taxon>Vibrionales</taxon>
        <taxon>Vibrionaceae</taxon>
        <taxon>Photobacterium</taxon>
    </lineage>
</organism>
<geneLocation type="plasmid" evidence="1 2">
    <name>unnamed1</name>
</geneLocation>
<dbReference type="RefSeq" id="WP_086959471.1">
    <property type="nucleotide sequence ID" value="NZ_BDMQ01000003.1"/>
</dbReference>
<dbReference type="AlphaFoldDB" id="A0A1V1VGU0"/>
<gene>
    <name evidence="1" type="ORF">IC627_22140</name>
</gene>
<evidence type="ECO:0000313" key="2">
    <source>
        <dbReference type="Proteomes" id="UP000516656"/>
    </source>
</evidence>
<proteinExistence type="predicted"/>
<evidence type="ECO:0000313" key="1">
    <source>
        <dbReference type="EMBL" id="QOD58899.1"/>
    </source>
</evidence>